<feature type="compositionally biased region" description="Polar residues" evidence="1">
    <location>
        <begin position="73"/>
        <end position="86"/>
    </location>
</feature>
<evidence type="ECO:0000313" key="3">
    <source>
        <dbReference type="Proteomes" id="UP000724874"/>
    </source>
</evidence>
<dbReference type="AlphaFoldDB" id="A0A9P5NER2"/>
<gene>
    <name evidence="2" type="ORF">CPB84DRAFT_1850971</name>
</gene>
<dbReference type="OrthoDB" id="3265156at2759"/>
<protein>
    <submittedName>
        <fullName evidence="2">Uncharacterized protein</fullName>
    </submittedName>
</protein>
<reference evidence="2" key="1">
    <citation type="submission" date="2020-11" db="EMBL/GenBank/DDBJ databases">
        <authorList>
            <consortium name="DOE Joint Genome Institute"/>
            <person name="Ahrendt S."/>
            <person name="Riley R."/>
            <person name="Andreopoulos W."/>
            <person name="LaButti K."/>
            <person name="Pangilinan J."/>
            <person name="Ruiz-duenas F.J."/>
            <person name="Barrasa J.M."/>
            <person name="Sanchez-Garcia M."/>
            <person name="Camarero S."/>
            <person name="Miyauchi S."/>
            <person name="Serrano A."/>
            <person name="Linde D."/>
            <person name="Babiker R."/>
            <person name="Drula E."/>
            <person name="Ayuso-Fernandez I."/>
            <person name="Pacheco R."/>
            <person name="Padilla G."/>
            <person name="Ferreira P."/>
            <person name="Barriuso J."/>
            <person name="Kellner H."/>
            <person name="Castanera R."/>
            <person name="Alfaro M."/>
            <person name="Ramirez L."/>
            <person name="Pisabarro A.G."/>
            <person name="Kuo A."/>
            <person name="Tritt A."/>
            <person name="Lipzen A."/>
            <person name="He G."/>
            <person name="Yan M."/>
            <person name="Ng V."/>
            <person name="Cullen D."/>
            <person name="Martin F."/>
            <person name="Rosso M.-N."/>
            <person name="Henrissat B."/>
            <person name="Hibbett D."/>
            <person name="Martinez A.T."/>
            <person name="Grigoriev I.V."/>
        </authorList>
    </citation>
    <scope>NUCLEOTIDE SEQUENCE</scope>
    <source>
        <strain evidence="2">AH 44721</strain>
    </source>
</reference>
<feature type="compositionally biased region" description="Polar residues" evidence="1">
    <location>
        <begin position="295"/>
        <end position="308"/>
    </location>
</feature>
<feature type="compositionally biased region" description="Basic and acidic residues" evidence="1">
    <location>
        <begin position="98"/>
        <end position="107"/>
    </location>
</feature>
<dbReference type="Proteomes" id="UP000724874">
    <property type="component" value="Unassembled WGS sequence"/>
</dbReference>
<feature type="compositionally biased region" description="Basic and acidic residues" evidence="1">
    <location>
        <begin position="194"/>
        <end position="206"/>
    </location>
</feature>
<keyword evidence="3" id="KW-1185">Reference proteome</keyword>
<comment type="caution">
    <text evidence="2">The sequence shown here is derived from an EMBL/GenBank/DDBJ whole genome shotgun (WGS) entry which is preliminary data.</text>
</comment>
<evidence type="ECO:0000256" key="1">
    <source>
        <dbReference type="SAM" id="MobiDB-lite"/>
    </source>
</evidence>
<name>A0A9P5NER2_GYMJU</name>
<organism evidence="2 3">
    <name type="scientific">Gymnopilus junonius</name>
    <name type="common">Spectacular rustgill mushroom</name>
    <name type="synonym">Gymnopilus spectabilis subsp. junonius</name>
    <dbReference type="NCBI Taxonomy" id="109634"/>
    <lineage>
        <taxon>Eukaryota</taxon>
        <taxon>Fungi</taxon>
        <taxon>Dikarya</taxon>
        <taxon>Basidiomycota</taxon>
        <taxon>Agaricomycotina</taxon>
        <taxon>Agaricomycetes</taxon>
        <taxon>Agaricomycetidae</taxon>
        <taxon>Agaricales</taxon>
        <taxon>Agaricineae</taxon>
        <taxon>Hymenogastraceae</taxon>
        <taxon>Gymnopilus</taxon>
    </lineage>
</organism>
<proteinExistence type="predicted"/>
<dbReference type="EMBL" id="JADNYJ010000116">
    <property type="protein sequence ID" value="KAF8883325.1"/>
    <property type="molecule type" value="Genomic_DNA"/>
</dbReference>
<feature type="region of interest" description="Disordered" evidence="1">
    <location>
        <begin position="295"/>
        <end position="322"/>
    </location>
</feature>
<feature type="region of interest" description="Disordered" evidence="1">
    <location>
        <begin position="1"/>
        <end position="247"/>
    </location>
</feature>
<evidence type="ECO:0000313" key="2">
    <source>
        <dbReference type="EMBL" id="KAF8883325.1"/>
    </source>
</evidence>
<feature type="compositionally biased region" description="Low complexity" evidence="1">
    <location>
        <begin position="220"/>
        <end position="235"/>
    </location>
</feature>
<accession>A0A9P5NER2</accession>
<sequence length="410" mass="45335">MLRREYGTATPSSLAPPIHPEDSQPNEAINKRGRKLPPTIKSTAPPVIQSSNAYSRGGLRGRGFRGMGAHVSQRGQVTQQHFQGYSSWRGRGGAPANWRERRAEDKFSPPSGPRGSGWTSRPPLDSHLTGNDSAKRPTHGNTSRAPPVGPSSMISVPTGPRHRQPQINDQAIQRPRSPLPSFTPTSPRFKRRKLEQQHSGHQEHAPESGPGRPPSPEQKSSVPSPSLAEPPAASRNPPPPLVKADPAQISVPSAVPILVKKEGVQPIKLEVSTSIPLEVPIMVKKEEAQFNTLLPPSTFSQKHSSQPPVKQERLSPPPPPERKLITESCNFYPFPERCKKSNPNFRESRRAFFLEKNKELARLGLQKTKVFSRDDGLVIEWASKVPVWSDSFKPEIHDDDDDLVEIIEIL</sequence>